<dbReference type="PROSITE" id="PS50206">
    <property type="entry name" value="RHODANESE_3"/>
    <property type="match status" value="2"/>
</dbReference>
<evidence type="ECO:0000259" key="3">
    <source>
        <dbReference type="PROSITE" id="PS50206"/>
    </source>
</evidence>
<dbReference type="PANTHER" id="PTHR11364">
    <property type="entry name" value="THIOSULFATE SULFERTANSFERASE"/>
    <property type="match status" value="1"/>
</dbReference>
<evidence type="ECO:0000256" key="1">
    <source>
        <dbReference type="ARBA" id="ARBA00022679"/>
    </source>
</evidence>
<dbReference type="Gene3D" id="3.40.250.10">
    <property type="entry name" value="Rhodanese-like domain"/>
    <property type="match status" value="2"/>
</dbReference>
<organism evidence="4 5">
    <name type="scientific">Lysobacter soyae</name>
    <dbReference type="NCBI Taxonomy" id="2764185"/>
    <lineage>
        <taxon>Bacteria</taxon>
        <taxon>Pseudomonadati</taxon>
        <taxon>Pseudomonadota</taxon>
        <taxon>Gammaproteobacteria</taxon>
        <taxon>Lysobacterales</taxon>
        <taxon>Lysobacteraceae</taxon>
        <taxon>Lysobacter</taxon>
    </lineage>
</organism>
<gene>
    <name evidence="4" type="ORF">H8L67_07555</name>
</gene>
<dbReference type="SMART" id="SM00450">
    <property type="entry name" value="RHOD"/>
    <property type="match status" value="2"/>
</dbReference>
<dbReference type="Pfam" id="PF00581">
    <property type="entry name" value="Rhodanese"/>
    <property type="match status" value="2"/>
</dbReference>
<evidence type="ECO:0000313" key="5">
    <source>
        <dbReference type="Proteomes" id="UP000824755"/>
    </source>
</evidence>
<dbReference type="InterPro" id="IPR036873">
    <property type="entry name" value="Rhodanese-like_dom_sf"/>
</dbReference>
<dbReference type="CDD" id="cd01449">
    <property type="entry name" value="TST_Repeat_2"/>
    <property type="match status" value="1"/>
</dbReference>
<proteinExistence type="predicted"/>
<dbReference type="RefSeq" id="WP_220379236.1">
    <property type="nucleotide sequence ID" value="NZ_CP080544.1"/>
</dbReference>
<dbReference type="InterPro" id="IPR001307">
    <property type="entry name" value="Thiosulphate_STrfase_CS"/>
</dbReference>
<dbReference type="EMBL" id="CP080544">
    <property type="protein sequence ID" value="QYR52451.1"/>
    <property type="molecule type" value="Genomic_DNA"/>
</dbReference>
<evidence type="ECO:0000256" key="2">
    <source>
        <dbReference type="ARBA" id="ARBA00022737"/>
    </source>
</evidence>
<reference evidence="4 5" key="1">
    <citation type="submission" date="2021-08" db="EMBL/GenBank/DDBJ databases">
        <title>Lysobacter sp. strain CJ11 Genome sequencing and assembly.</title>
        <authorList>
            <person name="Kim I."/>
        </authorList>
    </citation>
    <scope>NUCLEOTIDE SEQUENCE [LARGE SCALE GENOMIC DNA]</scope>
    <source>
        <strain evidence="4 5">CJ11</strain>
    </source>
</reference>
<dbReference type="InterPro" id="IPR045078">
    <property type="entry name" value="TST/MPST-like"/>
</dbReference>
<evidence type="ECO:0000313" key="4">
    <source>
        <dbReference type="EMBL" id="QYR52451.1"/>
    </source>
</evidence>
<feature type="domain" description="Rhodanese" evidence="3">
    <location>
        <begin position="168"/>
        <end position="280"/>
    </location>
</feature>
<keyword evidence="2" id="KW-0677">Repeat</keyword>
<sequence>MSWYTLVDCETLSVNLSDASIRIVDARAVVGGERGAGRAAYETAHLPGAQFVDLETDLSDHAIEGQGRHPWPSDADFAVLLQRLGITPDHQVVVYDADVGMYAARFWCMLRLFGHAKVAVLDGGFARWMQLGLPITSEIETVERSELRHPGGFDHAKLFDHEDVAAHVESGGLLVDARAAERFRGETEPLDKKAGHVPGAANRPFMANIADGVFKSKDELFAEFHALLAGRTPSDMVAMCGSGVTACHHLLAMAHAGLEGAKLYKGSWSGWIASDERPVETGESTYTGNLQA</sequence>
<dbReference type="Proteomes" id="UP000824755">
    <property type="component" value="Chromosome"/>
</dbReference>
<name>A0ABX8WNZ2_9GAMM</name>
<dbReference type="CDD" id="cd01448">
    <property type="entry name" value="TST_Repeat_1"/>
    <property type="match status" value="1"/>
</dbReference>
<accession>A0ABX8WNZ2</accession>
<keyword evidence="5" id="KW-1185">Reference proteome</keyword>
<dbReference type="PROSITE" id="PS00380">
    <property type="entry name" value="RHODANESE_1"/>
    <property type="match status" value="1"/>
</dbReference>
<keyword evidence="1" id="KW-0808">Transferase</keyword>
<feature type="domain" description="Rhodanese" evidence="3">
    <location>
        <begin position="17"/>
        <end position="137"/>
    </location>
</feature>
<dbReference type="PANTHER" id="PTHR11364:SF27">
    <property type="entry name" value="SULFURTRANSFERASE"/>
    <property type="match status" value="1"/>
</dbReference>
<protein>
    <submittedName>
        <fullName evidence="4">Sulfurtransferase</fullName>
    </submittedName>
</protein>
<dbReference type="InterPro" id="IPR001763">
    <property type="entry name" value="Rhodanese-like_dom"/>
</dbReference>
<dbReference type="SUPFAM" id="SSF52821">
    <property type="entry name" value="Rhodanese/Cell cycle control phosphatase"/>
    <property type="match status" value="2"/>
</dbReference>